<name>A0A6H5I280_9HYME</name>
<dbReference type="AlphaFoldDB" id="A0A6H5I280"/>
<dbReference type="GO" id="GO:0071897">
    <property type="term" value="P:DNA biosynthetic process"/>
    <property type="evidence" value="ECO:0007669"/>
    <property type="project" value="UniProtKB-ARBA"/>
</dbReference>
<reference evidence="2 3" key="1">
    <citation type="submission" date="2020-02" db="EMBL/GenBank/DDBJ databases">
        <authorList>
            <person name="Ferguson B K."/>
        </authorList>
    </citation>
    <scope>NUCLEOTIDE SEQUENCE [LARGE SCALE GENOMIC DNA]</scope>
</reference>
<organism evidence="2 3">
    <name type="scientific">Trichogramma brassicae</name>
    <dbReference type="NCBI Taxonomy" id="86971"/>
    <lineage>
        <taxon>Eukaryota</taxon>
        <taxon>Metazoa</taxon>
        <taxon>Ecdysozoa</taxon>
        <taxon>Arthropoda</taxon>
        <taxon>Hexapoda</taxon>
        <taxon>Insecta</taxon>
        <taxon>Pterygota</taxon>
        <taxon>Neoptera</taxon>
        <taxon>Endopterygota</taxon>
        <taxon>Hymenoptera</taxon>
        <taxon>Apocrita</taxon>
        <taxon>Proctotrupomorpha</taxon>
        <taxon>Chalcidoidea</taxon>
        <taxon>Trichogrammatidae</taxon>
        <taxon>Trichogramma</taxon>
    </lineage>
</organism>
<dbReference type="SUPFAM" id="SSF56672">
    <property type="entry name" value="DNA/RNA polymerases"/>
    <property type="match status" value="1"/>
</dbReference>
<evidence type="ECO:0000313" key="2">
    <source>
        <dbReference type="EMBL" id="CAB0031895.1"/>
    </source>
</evidence>
<dbReference type="Proteomes" id="UP000479190">
    <property type="component" value="Unassembled WGS sequence"/>
</dbReference>
<keyword evidence="3" id="KW-1185">Reference proteome</keyword>
<evidence type="ECO:0000259" key="1">
    <source>
        <dbReference type="PROSITE" id="PS50878"/>
    </source>
</evidence>
<dbReference type="InterPro" id="IPR000477">
    <property type="entry name" value="RT_dom"/>
</dbReference>
<proteinExistence type="predicted"/>
<dbReference type="PROSITE" id="PS50878">
    <property type="entry name" value="RT_POL"/>
    <property type="match status" value="1"/>
</dbReference>
<dbReference type="Pfam" id="PF00078">
    <property type="entry name" value="RVT_1"/>
    <property type="match status" value="1"/>
</dbReference>
<protein>
    <recommendedName>
        <fullName evidence="1">Reverse transcriptase domain-containing protein</fullName>
    </recommendedName>
</protein>
<dbReference type="PANTHER" id="PTHR19446">
    <property type="entry name" value="REVERSE TRANSCRIPTASES"/>
    <property type="match status" value="1"/>
</dbReference>
<evidence type="ECO:0000313" key="3">
    <source>
        <dbReference type="Proteomes" id="UP000479190"/>
    </source>
</evidence>
<accession>A0A6H5I280</accession>
<feature type="domain" description="Reverse transcriptase" evidence="1">
    <location>
        <begin position="1"/>
        <end position="200"/>
    </location>
</feature>
<dbReference type="InterPro" id="IPR043502">
    <property type="entry name" value="DNA/RNA_pol_sf"/>
</dbReference>
<sequence>MDDAVMVRCTGGQARLPTSGTHACEREGLPTEQVVNQMKTPAERSMPPQDISCALLSRRTSAEAVSGKRWKHGTKKYCVVVTLDVKNAFNSARWNNIHAVLYQMRMPDYMLRIIGSHLSARILDYDKDDGPESYRVTAGVPQGSVLGPFLWNFMYDAVLRLNFGGNVKIVGFADDIALVAAAKHLGQIEYELNSAIEWIR</sequence>
<dbReference type="EMBL" id="CADCXV010000659">
    <property type="protein sequence ID" value="CAB0031895.1"/>
    <property type="molecule type" value="Genomic_DNA"/>
</dbReference>
<gene>
    <name evidence="2" type="ORF">TBRA_LOCUS3851</name>
</gene>
<dbReference type="OrthoDB" id="7700848at2759"/>